<name>A0A5J5GPY9_9RHOB</name>
<sequence>MEPAPFFAEVADGPDDGAAHWVETRDGLRLRIGHWPAPGARGTVLLFPGRTEYIEKYGRDARALAERGYASVTIDWRGQGISARMQDDPLVGHVEAFPDYQHDVAAMTAYADELGLPRPHYLLAHSMGGCIGLRSLYEGLDVVAVAFSAPMWGIQMSATLRPFAWGLSSIARPLRFGHRFAPGHGGDPYIMRAAFEMNNLTSDREMFDYMQRQIHEHPDLGLGGPSLHWLNEALTEMRELARRSSPDIACVTFLGTEETIVDPGRIEARMARWESGELVPVEGGRHEILMEAPRHREMIFNRIADHFAAAA</sequence>
<evidence type="ECO:0000259" key="1">
    <source>
        <dbReference type="Pfam" id="PF12146"/>
    </source>
</evidence>
<dbReference type="EMBL" id="VYQE01000001">
    <property type="protein sequence ID" value="KAA9010240.1"/>
    <property type="molecule type" value="Genomic_DNA"/>
</dbReference>
<proteinExistence type="predicted"/>
<dbReference type="InterPro" id="IPR051044">
    <property type="entry name" value="MAG_DAG_Lipase"/>
</dbReference>
<dbReference type="InterPro" id="IPR029058">
    <property type="entry name" value="AB_hydrolase_fold"/>
</dbReference>
<protein>
    <submittedName>
        <fullName evidence="2">Alpha/beta hydrolase</fullName>
    </submittedName>
</protein>
<keyword evidence="3" id="KW-1185">Reference proteome</keyword>
<dbReference type="PANTHER" id="PTHR11614">
    <property type="entry name" value="PHOSPHOLIPASE-RELATED"/>
    <property type="match status" value="1"/>
</dbReference>
<feature type="domain" description="Serine aminopeptidase S33" evidence="1">
    <location>
        <begin position="40"/>
        <end position="291"/>
    </location>
</feature>
<evidence type="ECO:0000313" key="2">
    <source>
        <dbReference type="EMBL" id="KAA9010240.1"/>
    </source>
</evidence>
<comment type="caution">
    <text evidence="2">The sequence shown here is derived from an EMBL/GenBank/DDBJ whole genome shotgun (WGS) entry which is preliminary data.</text>
</comment>
<dbReference type="Gene3D" id="3.40.50.1820">
    <property type="entry name" value="alpha/beta hydrolase"/>
    <property type="match status" value="1"/>
</dbReference>
<evidence type="ECO:0000313" key="3">
    <source>
        <dbReference type="Proteomes" id="UP000326554"/>
    </source>
</evidence>
<dbReference type="RefSeq" id="WP_150443726.1">
    <property type="nucleotide sequence ID" value="NZ_VYQE01000001.1"/>
</dbReference>
<accession>A0A5J5GPY9</accession>
<dbReference type="Pfam" id="PF12146">
    <property type="entry name" value="Hydrolase_4"/>
    <property type="match status" value="1"/>
</dbReference>
<dbReference type="GO" id="GO:0016787">
    <property type="term" value="F:hydrolase activity"/>
    <property type="evidence" value="ECO:0007669"/>
    <property type="project" value="UniProtKB-KW"/>
</dbReference>
<keyword evidence="2" id="KW-0378">Hydrolase</keyword>
<dbReference type="SUPFAM" id="SSF53474">
    <property type="entry name" value="alpha/beta-Hydrolases"/>
    <property type="match status" value="1"/>
</dbReference>
<dbReference type="AlphaFoldDB" id="A0A5J5GPY9"/>
<dbReference type="InterPro" id="IPR022742">
    <property type="entry name" value="Hydrolase_4"/>
</dbReference>
<reference evidence="2 3" key="1">
    <citation type="submission" date="2019-09" db="EMBL/GenBank/DDBJ databases">
        <authorList>
            <person name="Park J.-S."/>
            <person name="Choi H.-J."/>
        </authorList>
    </citation>
    <scope>NUCLEOTIDE SEQUENCE [LARGE SCALE GENOMIC DNA]</scope>
    <source>
        <strain evidence="2 3">176SS1-4</strain>
    </source>
</reference>
<gene>
    <name evidence="2" type="ORF">F3S47_03040</name>
</gene>
<organism evidence="2 3">
    <name type="scientific">Histidinibacterium aquaticum</name>
    <dbReference type="NCBI Taxonomy" id="2613962"/>
    <lineage>
        <taxon>Bacteria</taxon>
        <taxon>Pseudomonadati</taxon>
        <taxon>Pseudomonadota</taxon>
        <taxon>Alphaproteobacteria</taxon>
        <taxon>Rhodobacterales</taxon>
        <taxon>Paracoccaceae</taxon>
        <taxon>Histidinibacterium</taxon>
    </lineage>
</organism>
<dbReference type="Proteomes" id="UP000326554">
    <property type="component" value="Unassembled WGS sequence"/>
</dbReference>